<keyword evidence="4" id="KW-0131">Cell cycle</keyword>
<evidence type="ECO:0000313" key="6">
    <source>
        <dbReference type="Proteomes" id="UP000316801"/>
    </source>
</evidence>
<keyword evidence="1" id="KW-0963">Cytoplasm</keyword>
<dbReference type="InterPro" id="IPR036388">
    <property type="entry name" value="WH-like_DNA-bd_sf"/>
</dbReference>
<dbReference type="Gene3D" id="1.10.10.10">
    <property type="entry name" value="Winged helix-like DNA-binding domain superfamily/Winged helix DNA-binding domain"/>
    <property type="match status" value="2"/>
</dbReference>
<reference evidence="5 6" key="1">
    <citation type="submission" date="2019-07" db="EMBL/GenBank/DDBJ databases">
        <title>Ln-dependent methylotrophs.</title>
        <authorList>
            <person name="Tani A."/>
        </authorList>
    </citation>
    <scope>NUCLEOTIDE SEQUENCE [LARGE SCALE GENOMIC DNA]</scope>
    <source>
        <strain evidence="5 6">SM12</strain>
    </source>
</reference>
<dbReference type="InterPro" id="IPR005234">
    <property type="entry name" value="ScpB_csome_segregation"/>
</dbReference>
<comment type="caution">
    <text evidence="5">The sequence shown here is derived from an EMBL/GenBank/DDBJ whole genome shotgun (WGS) entry which is preliminary data.</text>
</comment>
<name>A0A549THT7_9HYPH</name>
<gene>
    <name evidence="5" type="ORF">FNA46_01410</name>
</gene>
<evidence type="ECO:0000256" key="2">
    <source>
        <dbReference type="ARBA" id="ARBA00022618"/>
    </source>
</evidence>
<dbReference type="InterPro" id="IPR036390">
    <property type="entry name" value="WH_DNA-bd_sf"/>
</dbReference>
<dbReference type="SUPFAM" id="SSF46785">
    <property type="entry name" value="Winged helix' DNA-binding domain"/>
    <property type="match status" value="2"/>
</dbReference>
<organism evidence="5 6">
    <name type="scientific">Rhizobium straminoryzae</name>
    <dbReference type="NCBI Taxonomy" id="1387186"/>
    <lineage>
        <taxon>Bacteria</taxon>
        <taxon>Pseudomonadati</taxon>
        <taxon>Pseudomonadota</taxon>
        <taxon>Alphaproteobacteria</taxon>
        <taxon>Hyphomicrobiales</taxon>
        <taxon>Rhizobiaceae</taxon>
        <taxon>Rhizobium/Agrobacterium group</taxon>
        <taxon>Rhizobium</taxon>
    </lineage>
</organism>
<protein>
    <submittedName>
        <fullName evidence="5">SMC-Scp complex subunit ScpB</fullName>
    </submittedName>
</protein>
<sequence length="217" mass="23807">MARTPRPPDVLDTDLPGLSPEARWREWMNRVEAVIFASSEPVGRAMLARVVGRDCDLDRLIEDIQAGLATRPFEIVSIAGGFQYRTRPAYAAAVRVSGAPVSASPGLSQHEATVLMVIGYFQPVTRSELSRIFGREVSRDTIAALRRQDFIAAGPRSPLPGAPYTYVTTPAFLAAFGLSNLRDLPDLEMLEDAGLLSRHLMRKDALSDLLEGEVEEE</sequence>
<evidence type="ECO:0000313" key="5">
    <source>
        <dbReference type="EMBL" id="TRL42673.1"/>
    </source>
</evidence>
<accession>A0A549THT7</accession>
<dbReference type="GO" id="GO:0051301">
    <property type="term" value="P:cell division"/>
    <property type="evidence" value="ECO:0007669"/>
    <property type="project" value="UniProtKB-KW"/>
</dbReference>
<dbReference type="PIRSF" id="PIRSF019345">
    <property type="entry name" value="ScpB"/>
    <property type="match status" value="1"/>
</dbReference>
<dbReference type="AlphaFoldDB" id="A0A549THT7"/>
<keyword evidence="3" id="KW-0159">Chromosome partition</keyword>
<dbReference type="Pfam" id="PF04079">
    <property type="entry name" value="SMC_ScpB"/>
    <property type="match status" value="1"/>
</dbReference>
<dbReference type="EMBL" id="VJMG01000004">
    <property type="protein sequence ID" value="TRL42673.1"/>
    <property type="molecule type" value="Genomic_DNA"/>
</dbReference>
<dbReference type="PANTHER" id="PTHR34298">
    <property type="entry name" value="SEGREGATION AND CONDENSATION PROTEIN B"/>
    <property type="match status" value="1"/>
</dbReference>
<evidence type="ECO:0000256" key="3">
    <source>
        <dbReference type="ARBA" id="ARBA00022829"/>
    </source>
</evidence>
<evidence type="ECO:0000256" key="4">
    <source>
        <dbReference type="ARBA" id="ARBA00023306"/>
    </source>
</evidence>
<dbReference type="GO" id="GO:0051304">
    <property type="term" value="P:chromosome separation"/>
    <property type="evidence" value="ECO:0007669"/>
    <property type="project" value="InterPro"/>
</dbReference>
<dbReference type="PANTHER" id="PTHR34298:SF2">
    <property type="entry name" value="SEGREGATION AND CONDENSATION PROTEIN B"/>
    <property type="match status" value="1"/>
</dbReference>
<keyword evidence="2" id="KW-0132">Cell division</keyword>
<dbReference type="Proteomes" id="UP000316801">
    <property type="component" value="Unassembled WGS sequence"/>
</dbReference>
<proteinExistence type="predicted"/>
<evidence type="ECO:0000256" key="1">
    <source>
        <dbReference type="ARBA" id="ARBA00022490"/>
    </source>
</evidence>
<keyword evidence="6" id="KW-1185">Reference proteome</keyword>
<dbReference type="RefSeq" id="WP_142880555.1">
    <property type="nucleotide sequence ID" value="NZ_VJMG01000004.1"/>
</dbReference>